<accession>A0A8H7P4B3</accession>
<name>A0A8H7P4B3_9APHY</name>
<reference evidence="1" key="2">
    <citation type="journal article" name="Front. Microbiol.">
        <title>Degradative Capacity of Two Strains of Rhodonia placenta: From Phenotype to Genotype.</title>
        <authorList>
            <person name="Kolle M."/>
            <person name="Horta M.A.C."/>
            <person name="Nowrousian M."/>
            <person name="Ohm R.A."/>
            <person name="Benz J.P."/>
            <person name="Pilgard A."/>
        </authorList>
    </citation>
    <scope>NUCLEOTIDE SEQUENCE</scope>
    <source>
        <strain evidence="1">FPRL280</strain>
    </source>
</reference>
<dbReference type="AlphaFoldDB" id="A0A8H7P4B3"/>
<evidence type="ECO:0000313" key="2">
    <source>
        <dbReference type="Proteomes" id="UP000639403"/>
    </source>
</evidence>
<comment type="caution">
    <text evidence="1">The sequence shown here is derived from an EMBL/GenBank/DDBJ whole genome shotgun (WGS) entry which is preliminary data.</text>
</comment>
<gene>
    <name evidence="1" type="ORF">IEO21_04382</name>
</gene>
<protein>
    <submittedName>
        <fullName evidence="1">Uncharacterized protein</fullName>
    </submittedName>
</protein>
<dbReference type="EMBL" id="JADOXO010000064">
    <property type="protein sequence ID" value="KAF9815798.1"/>
    <property type="molecule type" value="Genomic_DNA"/>
</dbReference>
<proteinExistence type="predicted"/>
<sequence length="51" mass="5574">MNVVLDFKATETYRAIDTEHRARPHGITGTFSGYLRVHCRGAPGGGRSGTR</sequence>
<organism evidence="1 2">
    <name type="scientific">Rhodonia placenta</name>
    <dbReference type="NCBI Taxonomy" id="104341"/>
    <lineage>
        <taxon>Eukaryota</taxon>
        <taxon>Fungi</taxon>
        <taxon>Dikarya</taxon>
        <taxon>Basidiomycota</taxon>
        <taxon>Agaricomycotina</taxon>
        <taxon>Agaricomycetes</taxon>
        <taxon>Polyporales</taxon>
        <taxon>Adustoporiaceae</taxon>
        <taxon>Rhodonia</taxon>
    </lineage>
</organism>
<dbReference type="Proteomes" id="UP000639403">
    <property type="component" value="Unassembled WGS sequence"/>
</dbReference>
<evidence type="ECO:0000313" key="1">
    <source>
        <dbReference type="EMBL" id="KAF9815798.1"/>
    </source>
</evidence>
<reference evidence="1" key="1">
    <citation type="submission" date="2020-11" db="EMBL/GenBank/DDBJ databases">
        <authorList>
            <person name="Koelle M."/>
            <person name="Horta M.A.C."/>
            <person name="Nowrousian M."/>
            <person name="Ohm R.A."/>
            <person name="Benz P."/>
            <person name="Pilgard A."/>
        </authorList>
    </citation>
    <scope>NUCLEOTIDE SEQUENCE</scope>
    <source>
        <strain evidence="1">FPRL280</strain>
    </source>
</reference>